<evidence type="ECO:0000259" key="14">
    <source>
        <dbReference type="PROSITE" id="PS51103"/>
    </source>
</evidence>
<dbReference type="RefSeq" id="WP_134169861.1">
    <property type="nucleotide sequence ID" value="NZ_SODD01000023.1"/>
</dbReference>
<keyword evidence="8" id="KW-0418">Kinase</keyword>
<evidence type="ECO:0000256" key="5">
    <source>
        <dbReference type="ARBA" id="ARBA00022679"/>
    </source>
</evidence>
<sequence length="478" mass="53029">MNYLHKIGKALLLPIAIFPIAAILIGIGAMLGRVDATFVHFLSVILRTSGEAILGFMPVAFAIGVAYGLSDHHKGISAFAGLFVFLIITNVLAQQRIDMYDFPVDNFNQPFEHIDNQFIGILSGVVASAVYNRLHKLHLDTLNENVILLLTLLIVSLGLCCILIFVWPFIYNKLIQFGDFISSLGPLGAGIYAFFNRLLIPIGMHHPLNSVFWFDVVGINDIGNFWSSQGTYGVTGMYQAGFFPVMMFGLPAAALAMLRTAYPQNKNKVRSFLLSAAFASFFTGLTEPLEFSFMFIAPQLYLVHAAITGISVFIAAQFQWIAGFSFSAGFIDFMLSLQMPFTKMPLMLLVMGVVLAIAYYFGFTYIIKRNNLHTLGREIELDHRVTTPLQNTEIDTICTALIYAVGGMNNVQAIDCCITRVRFHLHNPGAFNFELLKQTGAIEYMQFGDEIQIVYGPNAGAIVEHLESILGKQMKHNN</sequence>
<name>A0A4R7ZGK9_9FIRM</name>
<keyword evidence="4" id="KW-0762">Sugar transport</keyword>
<feature type="transmembrane region" description="Helical" evidence="12">
    <location>
        <begin position="347"/>
        <end position="367"/>
    </location>
</feature>
<dbReference type="GO" id="GO:0009401">
    <property type="term" value="P:phosphoenolpyruvate-dependent sugar phosphotransferase system"/>
    <property type="evidence" value="ECO:0007669"/>
    <property type="project" value="UniProtKB-KW"/>
</dbReference>
<dbReference type="SUPFAM" id="SSF55604">
    <property type="entry name" value="Glucose permease domain IIB"/>
    <property type="match status" value="1"/>
</dbReference>
<gene>
    <name evidence="15" type="ORF">EDD63_1239</name>
</gene>
<dbReference type="InterPro" id="IPR018113">
    <property type="entry name" value="PTrfase_EIIB_Cys"/>
</dbReference>
<dbReference type="Gene3D" id="3.30.1360.60">
    <property type="entry name" value="Glucose permease domain IIB"/>
    <property type="match status" value="1"/>
</dbReference>
<feature type="transmembrane region" description="Helical" evidence="12">
    <location>
        <begin position="146"/>
        <end position="171"/>
    </location>
</feature>
<evidence type="ECO:0000313" key="15">
    <source>
        <dbReference type="EMBL" id="TDW16452.1"/>
    </source>
</evidence>
<evidence type="ECO:0000256" key="8">
    <source>
        <dbReference type="ARBA" id="ARBA00022777"/>
    </source>
</evidence>
<dbReference type="InterPro" id="IPR050429">
    <property type="entry name" value="PTS_Glucose_EIICBA"/>
</dbReference>
<organism evidence="15 16">
    <name type="scientific">Breznakia blatticola</name>
    <dbReference type="NCBI Taxonomy" id="1754012"/>
    <lineage>
        <taxon>Bacteria</taxon>
        <taxon>Bacillati</taxon>
        <taxon>Bacillota</taxon>
        <taxon>Erysipelotrichia</taxon>
        <taxon>Erysipelotrichales</taxon>
        <taxon>Erysipelotrichaceae</taxon>
        <taxon>Breznakia</taxon>
    </lineage>
</organism>
<keyword evidence="3" id="KW-1003">Cell membrane</keyword>
<feature type="domain" description="PTS EIIB type-1" evidence="13">
    <location>
        <begin position="395"/>
        <end position="476"/>
    </location>
</feature>
<dbReference type="PROSITE" id="PS01035">
    <property type="entry name" value="PTS_EIIB_TYPE_1_CYS"/>
    <property type="match status" value="1"/>
</dbReference>
<dbReference type="Proteomes" id="UP000294743">
    <property type="component" value="Unassembled WGS sequence"/>
</dbReference>
<dbReference type="Pfam" id="PF02378">
    <property type="entry name" value="PTS_EIIC"/>
    <property type="match status" value="1"/>
</dbReference>
<dbReference type="InterPro" id="IPR036878">
    <property type="entry name" value="Glu_permease_IIB"/>
</dbReference>
<feature type="transmembrane region" description="Helical" evidence="12">
    <location>
        <begin position="238"/>
        <end position="257"/>
    </location>
</feature>
<dbReference type="GO" id="GO:0090563">
    <property type="term" value="F:protein-phosphocysteine-sugar phosphotransferase activity"/>
    <property type="evidence" value="ECO:0007669"/>
    <property type="project" value="TreeGrafter"/>
</dbReference>
<evidence type="ECO:0000256" key="2">
    <source>
        <dbReference type="ARBA" id="ARBA00022448"/>
    </source>
</evidence>
<feature type="domain" description="PTS EIIC type-1" evidence="14">
    <location>
        <begin position="1"/>
        <end position="379"/>
    </location>
</feature>
<dbReference type="PANTHER" id="PTHR30009:SF4">
    <property type="entry name" value="PTS SYSTEM N-ACETYLGLUCOSAMINE-SPECIFIC EIICBA COMPONENT"/>
    <property type="match status" value="1"/>
</dbReference>
<feature type="transmembrane region" description="Helical" evidence="12">
    <location>
        <begin position="52"/>
        <end position="69"/>
    </location>
</feature>
<dbReference type="InterPro" id="IPR003352">
    <property type="entry name" value="PTS_EIIC"/>
</dbReference>
<feature type="transmembrane region" description="Helical" evidence="12">
    <location>
        <begin position="12"/>
        <end position="32"/>
    </location>
</feature>
<protein>
    <submittedName>
        <fullName evidence="15">PTS system N-acetylglucosamine-specific IIC component</fullName>
    </submittedName>
</protein>
<dbReference type="EMBL" id="SODD01000023">
    <property type="protein sequence ID" value="TDW16452.1"/>
    <property type="molecule type" value="Genomic_DNA"/>
</dbReference>
<keyword evidence="7 12" id="KW-0812">Transmembrane</keyword>
<evidence type="ECO:0000259" key="13">
    <source>
        <dbReference type="PROSITE" id="PS51098"/>
    </source>
</evidence>
<keyword evidence="16" id="KW-1185">Reference proteome</keyword>
<dbReference type="GO" id="GO:0015764">
    <property type="term" value="P:N-acetylglucosamine transport"/>
    <property type="evidence" value="ECO:0007669"/>
    <property type="project" value="TreeGrafter"/>
</dbReference>
<dbReference type="OrthoDB" id="9764327at2"/>
<feature type="transmembrane region" description="Helical" evidence="12">
    <location>
        <begin position="291"/>
        <end position="314"/>
    </location>
</feature>
<evidence type="ECO:0000256" key="1">
    <source>
        <dbReference type="ARBA" id="ARBA00004651"/>
    </source>
</evidence>
<feature type="transmembrane region" description="Helical" evidence="12">
    <location>
        <begin position="177"/>
        <end position="195"/>
    </location>
</feature>
<evidence type="ECO:0000256" key="7">
    <source>
        <dbReference type="ARBA" id="ARBA00022692"/>
    </source>
</evidence>
<feature type="transmembrane region" description="Helical" evidence="12">
    <location>
        <begin position="117"/>
        <end position="134"/>
    </location>
</feature>
<dbReference type="Pfam" id="PF00367">
    <property type="entry name" value="PTS_EIIB"/>
    <property type="match status" value="1"/>
</dbReference>
<keyword evidence="5" id="KW-0808">Transferase</keyword>
<evidence type="ECO:0000256" key="10">
    <source>
        <dbReference type="ARBA" id="ARBA00023136"/>
    </source>
</evidence>
<evidence type="ECO:0000256" key="6">
    <source>
        <dbReference type="ARBA" id="ARBA00022683"/>
    </source>
</evidence>
<dbReference type="GO" id="GO:0008982">
    <property type="term" value="F:protein-N(PI)-phosphohistidine-sugar phosphotransferase activity"/>
    <property type="evidence" value="ECO:0007669"/>
    <property type="project" value="InterPro"/>
</dbReference>
<dbReference type="PROSITE" id="PS51103">
    <property type="entry name" value="PTS_EIIC_TYPE_1"/>
    <property type="match status" value="1"/>
</dbReference>
<proteinExistence type="predicted"/>
<dbReference type="AlphaFoldDB" id="A0A4R7ZGK9"/>
<dbReference type="PROSITE" id="PS51098">
    <property type="entry name" value="PTS_EIIB_TYPE_1"/>
    <property type="match status" value="1"/>
</dbReference>
<keyword evidence="6" id="KW-0598">Phosphotransferase system</keyword>
<evidence type="ECO:0000256" key="4">
    <source>
        <dbReference type="ARBA" id="ARBA00022597"/>
    </source>
</evidence>
<keyword evidence="10 12" id="KW-0472">Membrane</keyword>
<dbReference type="InterPro" id="IPR013013">
    <property type="entry name" value="PTS_EIIC_1"/>
</dbReference>
<comment type="caution">
    <text evidence="15">The sequence shown here is derived from an EMBL/GenBank/DDBJ whole genome shotgun (WGS) entry which is preliminary data.</text>
</comment>
<evidence type="ECO:0000256" key="9">
    <source>
        <dbReference type="ARBA" id="ARBA00022989"/>
    </source>
</evidence>
<evidence type="ECO:0000256" key="12">
    <source>
        <dbReference type="SAM" id="Phobius"/>
    </source>
</evidence>
<evidence type="ECO:0000256" key="3">
    <source>
        <dbReference type="ARBA" id="ARBA00022475"/>
    </source>
</evidence>
<evidence type="ECO:0000256" key="11">
    <source>
        <dbReference type="PROSITE-ProRule" id="PRU00421"/>
    </source>
</evidence>
<dbReference type="GO" id="GO:0016301">
    <property type="term" value="F:kinase activity"/>
    <property type="evidence" value="ECO:0007669"/>
    <property type="project" value="UniProtKB-KW"/>
</dbReference>
<evidence type="ECO:0000313" key="16">
    <source>
        <dbReference type="Proteomes" id="UP000294743"/>
    </source>
</evidence>
<reference evidence="15 16" key="1">
    <citation type="submission" date="2019-03" db="EMBL/GenBank/DDBJ databases">
        <title>Genomic Encyclopedia of Type Strains, Phase IV (KMG-IV): sequencing the most valuable type-strain genomes for metagenomic binning, comparative biology and taxonomic classification.</title>
        <authorList>
            <person name="Goeker M."/>
        </authorList>
    </citation>
    <scope>NUCLEOTIDE SEQUENCE [LARGE SCALE GENOMIC DNA]</scope>
    <source>
        <strain evidence="15 16">DSM 28867</strain>
    </source>
</reference>
<accession>A0A4R7ZGK9</accession>
<dbReference type="PANTHER" id="PTHR30009">
    <property type="entry name" value="CYTOCHROME C-TYPE SYNTHESIS PROTEIN AND PTS TRANSMEMBRANE COMPONENT"/>
    <property type="match status" value="1"/>
</dbReference>
<dbReference type="InterPro" id="IPR001996">
    <property type="entry name" value="PTS_IIB_1"/>
</dbReference>
<keyword evidence="2" id="KW-0813">Transport</keyword>
<dbReference type="GO" id="GO:0005886">
    <property type="term" value="C:plasma membrane"/>
    <property type="evidence" value="ECO:0007669"/>
    <property type="project" value="UniProtKB-SubCell"/>
</dbReference>
<feature type="active site" description="Phosphocysteine intermediate; for EIIB activity" evidence="11">
    <location>
        <position position="417"/>
    </location>
</feature>
<keyword evidence="9 12" id="KW-1133">Transmembrane helix</keyword>
<comment type="subcellular location">
    <subcellularLocation>
        <location evidence="1">Cell membrane</location>
        <topology evidence="1">Multi-pass membrane protein</topology>
    </subcellularLocation>
</comment>
<feature type="transmembrane region" description="Helical" evidence="12">
    <location>
        <begin position="76"/>
        <end position="97"/>
    </location>
</feature>